<gene>
    <name evidence="2 3" type="primary">rbfA</name>
    <name evidence="3" type="ORF">FIV42_27010</name>
</gene>
<dbReference type="InterPro" id="IPR020053">
    <property type="entry name" value="Ribosome-bd_factorA_CS"/>
</dbReference>
<proteinExistence type="inferred from homology"/>
<dbReference type="InterPro" id="IPR000238">
    <property type="entry name" value="RbfA"/>
</dbReference>
<dbReference type="Gene3D" id="3.30.300.20">
    <property type="match status" value="1"/>
</dbReference>
<name>A0A4Y6Q174_PERCE</name>
<sequence length="131" mass="15306">MSRRSKRGFRRSDRVGQQLHEVIATLLLTEVDDPRVQQVQVTDVEVTPDLQHAHVYYVLLDQREEDLGVQEGLERSEGYIKHELSNRLELRYVPELHFKYDESVERGRRMDELLSNLDTGAGNLDSDNQEE</sequence>
<dbReference type="HAMAP" id="MF_00003">
    <property type="entry name" value="RbfA"/>
    <property type="match status" value="1"/>
</dbReference>
<dbReference type="InterPro" id="IPR015946">
    <property type="entry name" value="KH_dom-like_a/b"/>
</dbReference>
<dbReference type="PANTHER" id="PTHR33515">
    <property type="entry name" value="RIBOSOME-BINDING FACTOR A, CHLOROPLASTIC-RELATED"/>
    <property type="match status" value="1"/>
</dbReference>
<comment type="function">
    <text evidence="2">One of several proteins that assist in the late maturation steps of the functional core of the 30S ribosomal subunit. Associates with free 30S ribosomal subunits (but not with 30S subunits that are part of 70S ribosomes or polysomes). Required for efficient processing of 16S rRNA. May interact with the 5'-terminal helix region of 16S rRNA.</text>
</comment>
<dbReference type="PANTHER" id="PTHR33515:SF1">
    <property type="entry name" value="RIBOSOME-BINDING FACTOR A, CHLOROPLASTIC-RELATED"/>
    <property type="match status" value="1"/>
</dbReference>
<reference evidence="3 4" key="1">
    <citation type="submission" date="2019-06" db="EMBL/GenBank/DDBJ databases">
        <title>Persicimonas caeni gen. nov., sp. nov., a predatory bacterium isolated from solar saltern.</title>
        <authorList>
            <person name="Wang S."/>
        </authorList>
    </citation>
    <scope>NUCLEOTIDE SEQUENCE [LARGE SCALE GENOMIC DNA]</scope>
    <source>
        <strain evidence="3 4">YN101</strain>
    </source>
</reference>
<evidence type="ECO:0000256" key="2">
    <source>
        <dbReference type="HAMAP-Rule" id="MF_00003"/>
    </source>
</evidence>
<evidence type="ECO:0000256" key="1">
    <source>
        <dbReference type="ARBA" id="ARBA00022517"/>
    </source>
</evidence>
<keyword evidence="4" id="KW-1185">Reference proteome</keyword>
<comment type="subcellular location">
    <subcellularLocation>
        <location evidence="2">Cytoplasm</location>
    </subcellularLocation>
</comment>
<accession>A0A4Y6Q174</accession>
<evidence type="ECO:0000313" key="4">
    <source>
        <dbReference type="Proteomes" id="UP000315995"/>
    </source>
</evidence>
<accession>A0A5B8YFW9</accession>
<dbReference type="GO" id="GO:0005829">
    <property type="term" value="C:cytosol"/>
    <property type="evidence" value="ECO:0007669"/>
    <property type="project" value="TreeGrafter"/>
</dbReference>
<dbReference type="GO" id="GO:0043024">
    <property type="term" value="F:ribosomal small subunit binding"/>
    <property type="evidence" value="ECO:0007669"/>
    <property type="project" value="TreeGrafter"/>
</dbReference>
<dbReference type="GO" id="GO:0030490">
    <property type="term" value="P:maturation of SSU-rRNA"/>
    <property type="evidence" value="ECO:0007669"/>
    <property type="project" value="UniProtKB-UniRule"/>
</dbReference>
<dbReference type="EMBL" id="CP041186">
    <property type="protein sequence ID" value="QDG54262.1"/>
    <property type="molecule type" value="Genomic_DNA"/>
</dbReference>
<evidence type="ECO:0000313" key="3">
    <source>
        <dbReference type="EMBL" id="QDG54262.1"/>
    </source>
</evidence>
<dbReference type="RefSeq" id="WP_141200706.1">
    <property type="nucleotide sequence ID" value="NZ_CP041186.1"/>
</dbReference>
<protein>
    <recommendedName>
        <fullName evidence="2">Ribosome-binding factor A</fullName>
    </recommendedName>
</protein>
<dbReference type="SUPFAM" id="SSF89919">
    <property type="entry name" value="Ribosome-binding factor A, RbfA"/>
    <property type="match status" value="1"/>
</dbReference>
<comment type="similarity">
    <text evidence="2">Belongs to the RbfA family.</text>
</comment>
<organism evidence="3 4">
    <name type="scientific">Persicimonas caeni</name>
    <dbReference type="NCBI Taxonomy" id="2292766"/>
    <lineage>
        <taxon>Bacteria</taxon>
        <taxon>Deltaproteobacteria</taxon>
        <taxon>Bradymonadales</taxon>
        <taxon>Bradymonadaceae</taxon>
        <taxon>Persicimonas</taxon>
    </lineage>
</organism>
<dbReference type="Pfam" id="PF02033">
    <property type="entry name" value="RBFA"/>
    <property type="match status" value="1"/>
</dbReference>
<keyword evidence="2" id="KW-0963">Cytoplasm</keyword>
<dbReference type="InterPro" id="IPR023799">
    <property type="entry name" value="RbfA_dom_sf"/>
</dbReference>
<comment type="subunit">
    <text evidence="2">Monomer. Binds 30S ribosomal subunits, but not 50S ribosomal subunits or 70S ribosomes.</text>
</comment>
<keyword evidence="1 2" id="KW-0690">Ribosome biogenesis</keyword>
<dbReference type="PROSITE" id="PS01319">
    <property type="entry name" value="RBFA"/>
    <property type="match status" value="1"/>
</dbReference>
<dbReference type="NCBIfam" id="TIGR00082">
    <property type="entry name" value="rbfA"/>
    <property type="match status" value="1"/>
</dbReference>
<dbReference type="Proteomes" id="UP000315995">
    <property type="component" value="Chromosome"/>
</dbReference>
<dbReference type="AlphaFoldDB" id="A0A4Y6Q174"/>
<dbReference type="OrthoDB" id="307788at2"/>